<evidence type="ECO:0000259" key="4">
    <source>
        <dbReference type="PROSITE" id="PS50097"/>
    </source>
</evidence>
<evidence type="ECO:0000313" key="6">
    <source>
        <dbReference type="Proteomes" id="UP000076420"/>
    </source>
</evidence>
<dbReference type="FunFam" id="1.25.40.420:FF:000001">
    <property type="entry name" value="Kelch-like family member 12"/>
    <property type="match status" value="1"/>
</dbReference>
<evidence type="ECO:0000313" key="5">
    <source>
        <dbReference type="EnsemblMetazoa" id="BGLB009266-PB"/>
    </source>
</evidence>
<dbReference type="PRINTS" id="PR00501">
    <property type="entry name" value="KELCHREPEAT"/>
</dbReference>
<keyword evidence="2" id="KW-0677">Repeat</keyword>
<dbReference type="Pfam" id="PF07707">
    <property type="entry name" value="BACK"/>
    <property type="match status" value="1"/>
</dbReference>
<dbReference type="SUPFAM" id="SSF117281">
    <property type="entry name" value="Kelch motif"/>
    <property type="match status" value="1"/>
</dbReference>
<gene>
    <name evidence="5" type="primary">106071131</name>
</gene>
<dbReference type="PROSITE" id="PS50097">
    <property type="entry name" value="BTB"/>
    <property type="match status" value="1"/>
</dbReference>
<dbReference type="PANTHER" id="PTHR24412:SF172">
    <property type="entry name" value="KELCH-LIKE PROTEIN 10"/>
    <property type="match status" value="1"/>
</dbReference>
<reference evidence="5" key="1">
    <citation type="submission" date="2020-05" db="UniProtKB">
        <authorList>
            <consortium name="EnsemblMetazoa"/>
        </authorList>
    </citation>
    <scope>IDENTIFICATION</scope>
    <source>
        <strain evidence="5">BB02</strain>
    </source>
</reference>
<dbReference type="EnsemblMetazoa" id="BGLB009266-RB">
    <property type="protein sequence ID" value="BGLB009266-PB"/>
    <property type="gene ID" value="BGLB009266"/>
</dbReference>
<organism evidence="5 6">
    <name type="scientific">Biomphalaria glabrata</name>
    <name type="common">Bloodfluke planorb</name>
    <name type="synonym">Freshwater snail</name>
    <dbReference type="NCBI Taxonomy" id="6526"/>
    <lineage>
        <taxon>Eukaryota</taxon>
        <taxon>Metazoa</taxon>
        <taxon>Spiralia</taxon>
        <taxon>Lophotrochozoa</taxon>
        <taxon>Mollusca</taxon>
        <taxon>Gastropoda</taxon>
        <taxon>Heterobranchia</taxon>
        <taxon>Euthyneura</taxon>
        <taxon>Panpulmonata</taxon>
        <taxon>Hygrophila</taxon>
        <taxon>Lymnaeoidea</taxon>
        <taxon>Planorbidae</taxon>
        <taxon>Biomphalaria</taxon>
    </lineage>
</organism>
<evidence type="ECO:0000256" key="2">
    <source>
        <dbReference type="ARBA" id="ARBA00022737"/>
    </source>
</evidence>
<dbReference type="Pfam" id="PF00651">
    <property type="entry name" value="BTB"/>
    <property type="match status" value="1"/>
</dbReference>
<dbReference type="STRING" id="6526.A0A2C9JWS5"/>
<dbReference type="Proteomes" id="UP000076420">
    <property type="component" value="Unassembled WGS sequence"/>
</dbReference>
<dbReference type="SMART" id="SM00612">
    <property type="entry name" value="Kelch"/>
    <property type="match status" value="6"/>
</dbReference>
<dbReference type="Gene3D" id="1.25.40.420">
    <property type="match status" value="1"/>
</dbReference>
<dbReference type="InterPro" id="IPR017096">
    <property type="entry name" value="BTB-kelch_protein"/>
</dbReference>
<dbReference type="PANTHER" id="PTHR24412">
    <property type="entry name" value="KELCH PROTEIN"/>
    <property type="match status" value="1"/>
</dbReference>
<dbReference type="OrthoDB" id="191037at2759"/>
<dbReference type="SMART" id="SM00875">
    <property type="entry name" value="BACK"/>
    <property type="match status" value="1"/>
</dbReference>
<dbReference type="VEuPathDB" id="VectorBase:BGLAX_029391"/>
<evidence type="ECO:0000256" key="3">
    <source>
        <dbReference type="SAM" id="MobiDB-lite"/>
    </source>
</evidence>
<feature type="region of interest" description="Disordered" evidence="3">
    <location>
        <begin position="602"/>
        <end position="622"/>
    </location>
</feature>
<dbReference type="InterPro" id="IPR006652">
    <property type="entry name" value="Kelch_1"/>
</dbReference>
<dbReference type="PIRSF" id="PIRSF037037">
    <property type="entry name" value="Kelch-like_protein_gigaxonin"/>
    <property type="match status" value="1"/>
</dbReference>
<dbReference type="AlphaFoldDB" id="A0A2C9JWS5"/>
<protein>
    <recommendedName>
        <fullName evidence="4">BTB domain-containing protein</fullName>
    </recommendedName>
</protein>
<sequence length="664" mass="74064">MEMDIEEFDLESGGDGRFRNGDALFGMLAELRQAGKFCDAVIRVKNQSYPIHRNIMSSCSPYFKSLFTSQAFSTKKKEITIPGLPAEIVGIIIDFAYTRTAKLTPDNIEILLPVADQYHVTGLLKLCCEYLYKSLTHENCLGILRFAQAHNCKGLEKAALRYTLKNFNRVYTLSNEYLQLNLDMVCSLLSSHQLNVSCEEYVFDAVCRWVDYNPSMRKVHMKRLLATVRLGLLPSAVFEGKVKVHRLVLNNPEVQSLIADTDAFLAELDKSEEPDFDMSLPFVRPRVPHEILFVIGGWSGGRPIKMVETYDTRADRWVICKSEDSTPRAYHGVVAIGCLIYVIGGFDATECFNSCRVFDARTKIWSEIAPMNNKRSYVSVALLDGMIYAMGGFEGPPRNPSGVISSPRLRSAERFNPKANQWTLIANMRERRSDASATTFQGEIYICGGFNGSECLCSAEVYNPKTDQWTLIPPMSTRRSGVGVITYNGAIYAVGGFDGVTRTNTAEKYSPSDRLWSPIPDMYNTRSNFGIEVIDDMMFVIGGFNGETTIYNVECYDSQSNEWYNATDMNLYKSALSACVVRDLPDVRDYVYKKADCEDRDQPLLAEGDPVPATSSGAVGQDNQLVMYSSEVERAMSYLTPSSVPSISPSSPMLTSSSSSTSST</sequence>
<dbReference type="SMART" id="SM00225">
    <property type="entry name" value="BTB"/>
    <property type="match status" value="1"/>
</dbReference>
<dbReference type="EnsemblMetazoa" id="BGLB009266-RC">
    <property type="protein sequence ID" value="BGLB009266-PC"/>
    <property type="gene ID" value="BGLB009266"/>
</dbReference>
<dbReference type="Pfam" id="PF01344">
    <property type="entry name" value="Kelch_1"/>
    <property type="match status" value="6"/>
</dbReference>
<dbReference type="Gene3D" id="2.120.10.80">
    <property type="entry name" value="Kelch-type beta propeller"/>
    <property type="match status" value="1"/>
</dbReference>
<dbReference type="Gene3D" id="3.30.710.10">
    <property type="entry name" value="Potassium Channel Kv1.1, Chain A"/>
    <property type="match status" value="1"/>
</dbReference>
<dbReference type="InterPro" id="IPR015915">
    <property type="entry name" value="Kelch-typ_b-propeller"/>
</dbReference>
<dbReference type="InterPro" id="IPR011333">
    <property type="entry name" value="SKP1/BTB/POZ_sf"/>
</dbReference>
<evidence type="ECO:0000256" key="1">
    <source>
        <dbReference type="ARBA" id="ARBA00022441"/>
    </source>
</evidence>
<feature type="domain" description="BTB" evidence="4">
    <location>
        <begin position="38"/>
        <end position="105"/>
    </location>
</feature>
<dbReference type="SUPFAM" id="SSF54695">
    <property type="entry name" value="POZ domain"/>
    <property type="match status" value="1"/>
</dbReference>
<feature type="compositionally biased region" description="Polar residues" evidence="3">
    <location>
        <begin position="613"/>
        <end position="622"/>
    </location>
</feature>
<accession>A0A2C9JWS5</accession>
<dbReference type="InterPro" id="IPR000210">
    <property type="entry name" value="BTB/POZ_dom"/>
</dbReference>
<dbReference type="KEGG" id="bgt:106071131"/>
<dbReference type="VEuPathDB" id="VectorBase:BGLB009266"/>
<keyword evidence="1" id="KW-0880">Kelch repeat</keyword>
<feature type="region of interest" description="Disordered" evidence="3">
    <location>
        <begin position="641"/>
        <end position="664"/>
    </location>
</feature>
<proteinExistence type="predicted"/>
<dbReference type="InterPro" id="IPR011705">
    <property type="entry name" value="BACK"/>
</dbReference>
<name>A0A2C9JWS5_BIOGL</name>